<reference evidence="8" key="1">
    <citation type="submission" date="2022-11" db="UniProtKB">
        <authorList>
            <consortium name="WormBaseParasite"/>
        </authorList>
    </citation>
    <scope>IDENTIFICATION</scope>
</reference>
<proteinExistence type="predicted"/>
<dbReference type="WBParaSite" id="PSAMB.scaffold1175size34959.g11594.t1">
    <property type="protein sequence ID" value="PSAMB.scaffold1175size34959.g11594.t1"/>
    <property type="gene ID" value="PSAMB.scaffold1175size34959.g11594"/>
</dbReference>
<dbReference type="PRINTS" id="PR00171">
    <property type="entry name" value="SUGRTRNSPORT"/>
</dbReference>
<dbReference type="Proteomes" id="UP000887566">
    <property type="component" value="Unplaced"/>
</dbReference>
<evidence type="ECO:0000256" key="1">
    <source>
        <dbReference type="ARBA" id="ARBA00004141"/>
    </source>
</evidence>
<dbReference type="PANTHER" id="PTHR23503:SF108">
    <property type="entry name" value="MAJOR FACILITATOR SUPERFAMILY (MFS) PROFILE DOMAIN-CONTAINING PROTEIN"/>
    <property type="match status" value="1"/>
</dbReference>
<feature type="transmembrane region" description="Helical" evidence="5">
    <location>
        <begin position="180"/>
        <end position="205"/>
    </location>
</feature>
<evidence type="ECO:0000256" key="3">
    <source>
        <dbReference type="ARBA" id="ARBA00022989"/>
    </source>
</evidence>
<feature type="transmembrane region" description="Helical" evidence="5">
    <location>
        <begin position="268"/>
        <end position="294"/>
    </location>
</feature>
<dbReference type="InterPro" id="IPR003663">
    <property type="entry name" value="Sugar/inositol_transpt"/>
</dbReference>
<dbReference type="PANTHER" id="PTHR23503">
    <property type="entry name" value="SOLUTE CARRIER FAMILY 2"/>
    <property type="match status" value="1"/>
</dbReference>
<keyword evidence="3 5" id="KW-1133">Transmembrane helix</keyword>
<keyword evidence="2 5" id="KW-0812">Transmembrane</keyword>
<keyword evidence="7" id="KW-1185">Reference proteome</keyword>
<dbReference type="InterPro" id="IPR005829">
    <property type="entry name" value="Sugar_transporter_CS"/>
</dbReference>
<dbReference type="Pfam" id="PF00083">
    <property type="entry name" value="Sugar_tr"/>
    <property type="match status" value="1"/>
</dbReference>
<evidence type="ECO:0000256" key="5">
    <source>
        <dbReference type="SAM" id="Phobius"/>
    </source>
</evidence>
<name>A0A914UQN0_9BILA</name>
<dbReference type="InterPro" id="IPR020846">
    <property type="entry name" value="MFS_dom"/>
</dbReference>
<dbReference type="SUPFAM" id="SSF103473">
    <property type="entry name" value="MFS general substrate transporter"/>
    <property type="match status" value="1"/>
</dbReference>
<dbReference type="InterPro" id="IPR005828">
    <property type="entry name" value="MFS_sugar_transport-like"/>
</dbReference>
<dbReference type="GO" id="GO:0016020">
    <property type="term" value="C:membrane"/>
    <property type="evidence" value="ECO:0007669"/>
    <property type="project" value="UniProtKB-SubCell"/>
</dbReference>
<feature type="transmembrane region" description="Helical" evidence="5">
    <location>
        <begin position="332"/>
        <end position="350"/>
    </location>
</feature>
<dbReference type="InterPro" id="IPR036259">
    <property type="entry name" value="MFS_trans_sf"/>
</dbReference>
<feature type="transmembrane region" description="Helical" evidence="5">
    <location>
        <begin position="12"/>
        <end position="31"/>
    </location>
</feature>
<sequence length="429" mass="47446">MWIEALKNHGRSVLLMLLISFTSMFQLGYVIGYPNTAFDSFKNFINESLTKRGDEVNENQFNWIWSAMLSMWSVGFLIGTVVTPFIAEKYGRKVGIMFGNFIDVFATGVTVLGIAVHLPELMGLGRLLLGLGDGIASNCLTLFLQESAPTKIRGLVSGFQELSVCFSILLGLVLGSHSLLGHSLLVLTGLAMIPSAVAVLVMFFCPDSPKFICLKKQNEKEAIASLIFYQGVECDVAQAFESYSKEKDSGKVTLRQIWNTSSLRKATILGSVVFILQVFTGIFPIALFSSVFFVNVGFTQEWAENFSILMVVVNCLATALSLNFVDRFGRRTLLLWFGGLNVLSTIVYVVLADLGPSSQSWAKYGCAITMLAFNATFSFGLGPIPWYLSAELVPQHQHFPVFNPIILDRLNSIYSVFRFIVHALGYETQ</sequence>
<feature type="transmembrane region" description="Helical" evidence="5">
    <location>
        <begin position="98"/>
        <end position="118"/>
    </location>
</feature>
<feature type="transmembrane region" description="Helical" evidence="5">
    <location>
        <begin position="124"/>
        <end position="143"/>
    </location>
</feature>
<dbReference type="GO" id="GO:0015149">
    <property type="term" value="F:hexose transmembrane transporter activity"/>
    <property type="evidence" value="ECO:0007669"/>
    <property type="project" value="TreeGrafter"/>
</dbReference>
<evidence type="ECO:0000313" key="8">
    <source>
        <dbReference type="WBParaSite" id="PSAMB.scaffold1175size34959.g11594.t1"/>
    </source>
</evidence>
<feature type="domain" description="Major facilitator superfamily (MFS) profile" evidence="6">
    <location>
        <begin position="12"/>
        <end position="429"/>
    </location>
</feature>
<dbReference type="PROSITE" id="PS50850">
    <property type="entry name" value="MFS"/>
    <property type="match status" value="1"/>
</dbReference>
<evidence type="ECO:0000256" key="4">
    <source>
        <dbReference type="ARBA" id="ARBA00023136"/>
    </source>
</evidence>
<evidence type="ECO:0000259" key="6">
    <source>
        <dbReference type="PROSITE" id="PS50850"/>
    </source>
</evidence>
<dbReference type="AlphaFoldDB" id="A0A914UQN0"/>
<organism evidence="7 8">
    <name type="scientific">Plectus sambesii</name>
    <dbReference type="NCBI Taxonomy" id="2011161"/>
    <lineage>
        <taxon>Eukaryota</taxon>
        <taxon>Metazoa</taxon>
        <taxon>Ecdysozoa</taxon>
        <taxon>Nematoda</taxon>
        <taxon>Chromadorea</taxon>
        <taxon>Plectida</taxon>
        <taxon>Plectina</taxon>
        <taxon>Plectoidea</taxon>
        <taxon>Plectidae</taxon>
        <taxon>Plectus</taxon>
    </lineage>
</organism>
<dbReference type="InterPro" id="IPR045263">
    <property type="entry name" value="GLUT"/>
</dbReference>
<dbReference type="PROSITE" id="PS00216">
    <property type="entry name" value="SUGAR_TRANSPORT_1"/>
    <property type="match status" value="1"/>
</dbReference>
<evidence type="ECO:0000313" key="7">
    <source>
        <dbReference type="Proteomes" id="UP000887566"/>
    </source>
</evidence>
<comment type="subcellular location">
    <subcellularLocation>
        <location evidence="1">Membrane</location>
        <topology evidence="1">Multi-pass membrane protein</topology>
    </subcellularLocation>
</comment>
<dbReference type="Gene3D" id="1.20.1250.20">
    <property type="entry name" value="MFS general substrate transporter like domains"/>
    <property type="match status" value="1"/>
</dbReference>
<accession>A0A914UQN0</accession>
<evidence type="ECO:0000256" key="2">
    <source>
        <dbReference type="ARBA" id="ARBA00022692"/>
    </source>
</evidence>
<feature type="transmembrane region" description="Helical" evidence="5">
    <location>
        <begin position="155"/>
        <end position="174"/>
    </location>
</feature>
<dbReference type="PROSITE" id="PS00217">
    <property type="entry name" value="SUGAR_TRANSPORT_2"/>
    <property type="match status" value="1"/>
</dbReference>
<feature type="transmembrane region" description="Helical" evidence="5">
    <location>
        <begin position="306"/>
        <end position="325"/>
    </location>
</feature>
<protein>
    <submittedName>
        <fullName evidence="8">Major facilitator superfamily (MFS) profile domain-containing protein</fullName>
    </submittedName>
</protein>
<feature type="transmembrane region" description="Helical" evidence="5">
    <location>
        <begin position="362"/>
        <end position="388"/>
    </location>
</feature>
<keyword evidence="4 5" id="KW-0472">Membrane</keyword>
<feature type="transmembrane region" description="Helical" evidence="5">
    <location>
        <begin position="63"/>
        <end position="86"/>
    </location>
</feature>